<organism evidence="16 17">
    <name type="scientific">Pseudomarimonas arenosa</name>
    <dbReference type="NCBI Taxonomy" id="2774145"/>
    <lineage>
        <taxon>Bacteria</taxon>
        <taxon>Pseudomonadati</taxon>
        <taxon>Pseudomonadota</taxon>
        <taxon>Gammaproteobacteria</taxon>
        <taxon>Lysobacterales</taxon>
        <taxon>Lysobacteraceae</taxon>
        <taxon>Pseudomarimonas</taxon>
    </lineage>
</organism>
<dbReference type="Gene3D" id="2.10.109.10">
    <property type="entry name" value="Umud Fragment, subunit A"/>
    <property type="match status" value="1"/>
</dbReference>
<dbReference type="InterPro" id="IPR036286">
    <property type="entry name" value="LexA/Signal_pep-like_sf"/>
</dbReference>
<dbReference type="RefSeq" id="WP_192029746.1">
    <property type="nucleotide sequence ID" value="NZ_JACYTR010000020.1"/>
</dbReference>
<comment type="similarity">
    <text evidence="1 12 13">Belongs to the peptidase S24 family.</text>
</comment>
<sequence length="217" mass="23468">MKPPRSTALTERQQAVLDFLREHQVAHGLPPTLSELATAFEIQINAARKHLQALAEKQAIELLPGKARGLRLLSTGSARRPAKASAANPEPLWLPLVGRVAAGAPILSEGHIEGRFALDPTLFRPKPDFLLRVEGDSMIEAGIFDGDLIAVRRSPEALNGQIVVARLEGEITVKRLHTLPGRLQLLPANAAYAPIEVPLDANDFAIEGLYVGSIRRG</sequence>
<dbReference type="EMBL" id="JACYTR010000020">
    <property type="protein sequence ID" value="MBD8526326.1"/>
    <property type="molecule type" value="Genomic_DNA"/>
</dbReference>
<feature type="domain" description="Peptidase S24/S26A/S26B/S26C" evidence="14">
    <location>
        <begin position="95"/>
        <end position="209"/>
    </location>
</feature>
<evidence type="ECO:0000256" key="9">
    <source>
        <dbReference type="ARBA" id="ARBA00023163"/>
    </source>
</evidence>
<dbReference type="InterPro" id="IPR006199">
    <property type="entry name" value="LexA_DNA-bd_dom"/>
</dbReference>
<dbReference type="InterPro" id="IPR036388">
    <property type="entry name" value="WH-like_DNA-bd_sf"/>
</dbReference>
<dbReference type="GO" id="GO:0009432">
    <property type="term" value="P:SOS response"/>
    <property type="evidence" value="ECO:0007669"/>
    <property type="project" value="UniProtKB-UniRule"/>
</dbReference>
<dbReference type="GO" id="GO:0001217">
    <property type="term" value="F:DNA-binding transcription repressor activity"/>
    <property type="evidence" value="ECO:0007669"/>
    <property type="project" value="UniProtKB-ARBA"/>
</dbReference>
<evidence type="ECO:0000313" key="16">
    <source>
        <dbReference type="EMBL" id="MBD8526326.1"/>
    </source>
</evidence>
<evidence type="ECO:0000259" key="14">
    <source>
        <dbReference type="Pfam" id="PF00717"/>
    </source>
</evidence>
<dbReference type="CDD" id="cd06529">
    <property type="entry name" value="S24_LexA-like"/>
    <property type="match status" value="1"/>
</dbReference>
<keyword evidence="11 12" id="KW-0742">SOS response</keyword>
<evidence type="ECO:0000256" key="8">
    <source>
        <dbReference type="ARBA" id="ARBA00023125"/>
    </source>
</evidence>
<comment type="caution">
    <text evidence="16">The sequence shown here is derived from an EMBL/GenBank/DDBJ whole genome shotgun (WGS) entry which is preliminary data.</text>
</comment>
<keyword evidence="10 12" id="KW-0234">DNA repair</keyword>
<evidence type="ECO:0000256" key="7">
    <source>
        <dbReference type="ARBA" id="ARBA00023015"/>
    </source>
</evidence>
<evidence type="ECO:0000256" key="13">
    <source>
        <dbReference type="RuleBase" id="RU003991"/>
    </source>
</evidence>
<dbReference type="PANTHER" id="PTHR33516">
    <property type="entry name" value="LEXA REPRESSOR"/>
    <property type="match status" value="1"/>
</dbReference>
<dbReference type="Pfam" id="PF00717">
    <property type="entry name" value="Peptidase_S24"/>
    <property type="match status" value="1"/>
</dbReference>
<evidence type="ECO:0000313" key="17">
    <source>
        <dbReference type="Proteomes" id="UP000613768"/>
    </source>
</evidence>
<comment type="subunit">
    <text evidence="12">Homodimer.</text>
</comment>
<dbReference type="GO" id="GO:0006260">
    <property type="term" value="P:DNA replication"/>
    <property type="evidence" value="ECO:0007669"/>
    <property type="project" value="UniProtKB-UniRule"/>
</dbReference>
<evidence type="ECO:0000256" key="10">
    <source>
        <dbReference type="ARBA" id="ARBA00023204"/>
    </source>
</evidence>
<dbReference type="InterPro" id="IPR015927">
    <property type="entry name" value="Peptidase_S24_S26A/B/C"/>
</dbReference>
<dbReference type="GO" id="GO:0006281">
    <property type="term" value="P:DNA repair"/>
    <property type="evidence" value="ECO:0007669"/>
    <property type="project" value="UniProtKB-UniRule"/>
</dbReference>
<dbReference type="Pfam" id="PF01726">
    <property type="entry name" value="LexA_DNA_bind"/>
    <property type="match status" value="1"/>
</dbReference>
<dbReference type="AlphaFoldDB" id="A0AAW3ZPV0"/>
<evidence type="ECO:0000259" key="15">
    <source>
        <dbReference type="Pfam" id="PF01726"/>
    </source>
</evidence>
<evidence type="ECO:0000256" key="3">
    <source>
        <dbReference type="ARBA" id="ARBA00022705"/>
    </source>
</evidence>
<dbReference type="Gene3D" id="1.10.10.10">
    <property type="entry name" value="Winged helix-like DNA-binding domain superfamily/Winged helix DNA-binding domain"/>
    <property type="match status" value="1"/>
</dbReference>
<dbReference type="InterPro" id="IPR050077">
    <property type="entry name" value="LexA_repressor"/>
</dbReference>
<keyword evidence="17" id="KW-1185">Reference proteome</keyword>
<dbReference type="GO" id="GO:0032993">
    <property type="term" value="C:protein-DNA complex"/>
    <property type="evidence" value="ECO:0007669"/>
    <property type="project" value="UniProtKB-ARBA"/>
</dbReference>
<dbReference type="InterPro" id="IPR006200">
    <property type="entry name" value="LexA"/>
</dbReference>
<dbReference type="InterPro" id="IPR036390">
    <property type="entry name" value="WH_DNA-bd_sf"/>
</dbReference>
<keyword evidence="8 12" id="KW-0238">DNA-binding</keyword>
<keyword evidence="2 12" id="KW-0678">Repressor</keyword>
<keyword evidence="5 12" id="KW-0378">Hydrolase</keyword>
<keyword evidence="7 12" id="KW-0805">Transcription regulation</keyword>
<gene>
    <name evidence="12 16" type="primary">lexA</name>
    <name evidence="16" type="ORF">IFO71_11320</name>
</gene>
<proteinExistence type="inferred from homology"/>
<dbReference type="EC" id="3.4.21.88" evidence="12"/>
<feature type="domain" description="LexA repressor DNA-binding" evidence="15">
    <location>
        <begin position="7"/>
        <end position="69"/>
    </location>
</feature>
<evidence type="ECO:0000256" key="5">
    <source>
        <dbReference type="ARBA" id="ARBA00022801"/>
    </source>
</evidence>
<dbReference type="Proteomes" id="UP000613768">
    <property type="component" value="Unassembled WGS sequence"/>
</dbReference>
<evidence type="ECO:0000256" key="2">
    <source>
        <dbReference type="ARBA" id="ARBA00022491"/>
    </source>
</evidence>
<evidence type="ECO:0000256" key="12">
    <source>
        <dbReference type="HAMAP-Rule" id="MF_00015"/>
    </source>
</evidence>
<dbReference type="NCBIfam" id="TIGR00498">
    <property type="entry name" value="lexA"/>
    <property type="match status" value="1"/>
</dbReference>
<dbReference type="GO" id="GO:0000976">
    <property type="term" value="F:transcription cis-regulatory region binding"/>
    <property type="evidence" value="ECO:0007669"/>
    <property type="project" value="UniProtKB-ARBA"/>
</dbReference>
<dbReference type="SUPFAM" id="SSF46785">
    <property type="entry name" value="Winged helix' DNA-binding domain"/>
    <property type="match status" value="1"/>
</dbReference>
<comment type="function">
    <text evidence="12">Represses a number of genes involved in the response to DNA damage (SOS response), including recA and lexA. In the presence of single-stranded DNA, RecA interacts with LexA causing an autocatalytic cleavage which disrupts the DNA-binding part of LexA, leading to derepression of the SOS regulon and eventually DNA repair.</text>
</comment>
<name>A0AAW3ZPV0_9GAMM</name>
<keyword evidence="3 12" id="KW-0235">DNA replication</keyword>
<dbReference type="FunFam" id="2.10.109.10:FF:000001">
    <property type="entry name" value="LexA repressor"/>
    <property type="match status" value="1"/>
</dbReference>
<keyword evidence="6 12" id="KW-0068">Autocatalytic cleavage</keyword>
<dbReference type="InterPro" id="IPR006197">
    <property type="entry name" value="Peptidase_S24_LexA"/>
</dbReference>
<comment type="catalytic activity">
    <reaction evidence="12">
        <text>Hydrolysis of Ala-|-Gly bond in repressor LexA.</text>
        <dbReference type="EC" id="3.4.21.88"/>
    </reaction>
</comment>
<dbReference type="InterPro" id="IPR039418">
    <property type="entry name" value="LexA-like"/>
</dbReference>
<feature type="active site" description="For autocatalytic cleavage activity" evidence="12">
    <location>
        <position position="137"/>
    </location>
</feature>
<dbReference type="HAMAP" id="MF_00015">
    <property type="entry name" value="LexA"/>
    <property type="match status" value="1"/>
</dbReference>
<comment type="caution">
    <text evidence="12">Lacks conserved residue(s) required for the propagation of feature annotation.</text>
</comment>
<evidence type="ECO:0000256" key="4">
    <source>
        <dbReference type="ARBA" id="ARBA00022763"/>
    </source>
</evidence>
<protein>
    <recommendedName>
        <fullName evidence="12">LexA repressor</fullName>
        <ecNumber evidence="12">3.4.21.88</ecNumber>
    </recommendedName>
</protein>
<dbReference type="PRINTS" id="PR00726">
    <property type="entry name" value="LEXASERPTASE"/>
</dbReference>
<dbReference type="SUPFAM" id="SSF51306">
    <property type="entry name" value="LexA/Signal peptidase"/>
    <property type="match status" value="1"/>
</dbReference>
<evidence type="ECO:0000256" key="1">
    <source>
        <dbReference type="ARBA" id="ARBA00007484"/>
    </source>
</evidence>
<reference evidence="16 17" key="1">
    <citation type="submission" date="2020-09" db="EMBL/GenBank/DDBJ databases">
        <title>Pseudoxanthomonas sp. CAU 1598 isolated from sand of Yaerae Beach.</title>
        <authorList>
            <person name="Kim W."/>
        </authorList>
    </citation>
    <scope>NUCLEOTIDE SEQUENCE [LARGE SCALE GENOMIC DNA]</scope>
    <source>
        <strain evidence="16 17">CAU 1598</strain>
    </source>
</reference>
<dbReference type="GO" id="GO:0004252">
    <property type="term" value="F:serine-type endopeptidase activity"/>
    <property type="evidence" value="ECO:0007669"/>
    <property type="project" value="UniProtKB-UniRule"/>
</dbReference>
<accession>A0AAW3ZPV0</accession>
<dbReference type="PANTHER" id="PTHR33516:SF2">
    <property type="entry name" value="LEXA REPRESSOR-RELATED"/>
    <property type="match status" value="1"/>
</dbReference>
<evidence type="ECO:0000256" key="11">
    <source>
        <dbReference type="ARBA" id="ARBA00023236"/>
    </source>
</evidence>
<dbReference type="GO" id="GO:0006508">
    <property type="term" value="P:proteolysis"/>
    <property type="evidence" value="ECO:0007669"/>
    <property type="project" value="InterPro"/>
</dbReference>
<keyword evidence="4 12" id="KW-0227">DNA damage</keyword>
<feature type="active site" description="For autocatalytic cleavage activity" evidence="12">
    <location>
        <position position="174"/>
    </location>
</feature>
<evidence type="ECO:0000256" key="6">
    <source>
        <dbReference type="ARBA" id="ARBA00022813"/>
    </source>
</evidence>
<keyword evidence="9 12" id="KW-0804">Transcription</keyword>
<feature type="site" description="Cleavage; by autolysis" evidence="12">
    <location>
        <begin position="102"/>
        <end position="103"/>
    </location>
</feature>